<feature type="signal peptide" evidence="4">
    <location>
        <begin position="1"/>
        <end position="28"/>
    </location>
</feature>
<evidence type="ECO:0000313" key="7">
    <source>
        <dbReference type="EMBL" id="XCO76790.1"/>
    </source>
</evidence>
<evidence type="ECO:0000256" key="4">
    <source>
        <dbReference type="SAM" id="SignalP"/>
    </source>
</evidence>
<keyword evidence="7" id="KW-0503">Monooxygenase</keyword>
<organism evidence="7">
    <name type="scientific">Lysobacter firmicutimachus</name>
    <dbReference type="NCBI Taxonomy" id="1792846"/>
    <lineage>
        <taxon>Bacteria</taxon>
        <taxon>Pseudomonadati</taxon>
        <taxon>Pseudomonadota</taxon>
        <taxon>Gammaproteobacteria</taxon>
        <taxon>Lysobacterales</taxon>
        <taxon>Lysobacteraceae</taxon>
        <taxon>Lysobacter</taxon>
    </lineage>
</organism>
<dbReference type="Pfam" id="PF18416">
    <property type="entry name" value="GbpA_2"/>
    <property type="match status" value="1"/>
</dbReference>
<evidence type="ECO:0000259" key="5">
    <source>
        <dbReference type="Pfam" id="PF03067"/>
    </source>
</evidence>
<dbReference type="Gene3D" id="3.30.70.2150">
    <property type="match status" value="1"/>
</dbReference>
<gene>
    <name evidence="7" type="ORF">ABU614_08390</name>
</gene>
<dbReference type="InterPro" id="IPR041029">
    <property type="entry name" value="GbpA_2"/>
</dbReference>
<dbReference type="InterPro" id="IPR051024">
    <property type="entry name" value="GlcNAc_Chitin_IntDeg"/>
</dbReference>
<feature type="domain" description="Chitin-binding type-4" evidence="5">
    <location>
        <begin position="32"/>
        <end position="209"/>
    </location>
</feature>
<sequence>MSATSSSVRLSLLSAAAALCAAGLPLSAAWAHGSFVNPQSRIYKCYLGNKENPADPACRAAWEVAGSQLFYDWNGINQANANSNHQAVVPDGKLCSGGNPTFRGLDVVRSDWQTTTLRSGASYTFSFYATAPHATKDWTFYVTRQGWNPASPLRWADLQQFCKSARVPLSSGNNYHITCTLPARSGRHVIYNTWQRSDSTEAFYTCMDVNFTNALAAQDARWKDAGNLAVANDYPVGTTVTLRVFNADGSDAEKIETVLRAGETSVADWPRRLGEEVNRRSRYARIGEPLDAGRFQARSGLAGNHVWLDGNRSHAIDVRLPLSARPAGHAHHGH</sequence>
<evidence type="ECO:0000259" key="6">
    <source>
        <dbReference type="Pfam" id="PF18416"/>
    </source>
</evidence>
<dbReference type="AlphaFoldDB" id="A0AAU8MZX3"/>
<dbReference type="EMBL" id="CP159925">
    <property type="protein sequence ID" value="XCO76790.1"/>
    <property type="molecule type" value="Genomic_DNA"/>
</dbReference>
<dbReference type="GO" id="GO:0008061">
    <property type="term" value="F:chitin binding"/>
    <property type="evidence" value="ECO:0007669"/>
    <property type="project" value="UniProtKB-KW"/>
</dbReference>
<keyword evidence="1" id="KW-0964">Secreted</keyword>
<accession>A0AAU8MZX3</accession>
<dbReference type="Pfam" id="PF03067">
    <property type="entry name" value="LPMO_10"/>
    <property type="match status" value="1"/>
</dbReference>
<feature type="domain" description="N-acetylglucosamine binding protein A" evidence="6">
    <location>
        <begin position="222"/>
        <end position="311"/>
    </location>
</feature>
<dbReference type="RefSeq" id="WP_363800017.1">
    <property type="nucleotide sequence ID" value="NZ_CP159925.1"/>
</dbReference>
<dbReference type="CDD" id="cd21177">
    <property type="entry name" value="LPMO_AA10"/>
    <property type="match status" value="1"/>
</dbReference>
<dbReference type="SUPFAM" id="SSF81296">
    <property type="entry name" value="E set domains"/>
    <property type="match status" value="1"/>
</dbReference>
<feature type="chain" id="PRO_5043504693" evidence="4">
    <location>
        <begin position="29"/>
        <end position="334"/>
    </location>
</feature>
<reference evidence="7" key="1">
    <citation type="submission" date="2024-06" db="EMBL/GenBank/DDBJ databases">
        <authorList>
            <person name="Li S."/>
        </authorList>
    </citation>
    <scope>NUCLEOTIDE SEQUENCE</scope>
    <source>
        <strain evidence="7">SR10</strain>
    </source>
</reference>
<dbReference type="PANTHER" id="PTHR34823:SF1">
    <property type="entry name" value="CHITIN-BINDING TYPE-4 DOMAIN-CONTAINING PROTEIN"/>
    <property type="match status" value="1"/>
</dbReference>
<proteinExistence type="predicted"/>
<evidence type="ECO:0000256" key="2">
    <source>
        <dbReference type="ARBA" id="ARBA00022669"/>
    </source>
</evidence>
<keyword evidence="7" id="KW-0560">Oxidoreductase</keyword>
<evidence type="ECO:0000256" key="1">
    <source>
        <dbReference type="ARBA" id="ARBA00022525"/>
    </source>
</evidence>
<dbReference type="PANTHER" id="PTHR34823">
    <property type="entry name" value="GLCNAC-BINDING PROTEIN A"/>
    <property type="match status" value="1"/>
</dbReference>
<dbReference type="InterPro" id="IPR014756">
    <property type="entry name" value="Ig_E-set"/>
</dbReference>
<protein>
    <submittedName>
        <fullName evidence="7">Lytic polysaccharide monooxygenase</fullName>
    </submittedName>
</protein>
<evidence type="ECO:0000256" key="3">
    <source>
        <dbReference type="ARBA" id="ARBA00022729"/>
    </source>
</evidence>
<keyword evidence="3 4" id="KW-0732">Signal</keyword>
<name>A0AAU8MZX3_9GAMM</name>
<dbReference type="InterPro" id="IPR004302">
    <property type="entry name" value="Cellulose/chitin-bd_N"/>
</dbReference>
<dbReference type="GO" id="GO:0004497">
    <property type="term" value="F:monooxygenase activity"/>
    <property type="evidence" value="ECO:0007669"/>
    <property type="project" value="UniProtKB-KW"/>
</dbReference>
<keyword evidence="2" id="KW-0147">Chitin-binding</keyword>
<dbReference type="Gene3D" id="2.70.50.50">
    <property type="entry name" value="chitin-binding protein cbp21"/>
    <property type="match status" value="1"/>
</dbReference>